<evidence type="ECO:0000313" key="2">
    <source>
        <dbReference type="Proteomes" id="UP000814128"/>
    </source>
</evidence>
<dbReference type="EMBL" id="MU273636">
    <property type="protein sequence ID" value="KAI0030167.1"/>
    <property type="molecule type" value="Genomic_DNA"/>
</dbReference>
<organism evidence="1 2">
    <name type="scientific">Vararia minispora EC-137</name>
    <dbReference type="NCBI Taxonomy" id="1314806"/>
    <lineage>
        <taxon>Eukaryota</taxon>
        <taxon>Fungi</taxon>
        <taxon>Dikarya</taxon>
        <taxon>Basidiomycota</taxon>
        <taxon>Agaricomycotina</taxon>
        <taxon>Agaricomycetes</taxon>
        <taxon>Russulales</taxon>
        <taxon>Lachnocladiaceae</taxon>
        <taxon>Vararia</taxon>
    </lineage>
</organism>
<gene>
    <name evidence="1" type="ORF">K488DRAFT_72400</name>
</gene>
<dbReference type="Proteomes" id="UP000814128">
    <property type="component" value="Unassembled WGS sequence"/>
</dbReference>
<sequence length="415" mass="45151">MSDLRREMSLLSLLYDDDQEFVGPQLSVLAAVLSTSSQYHEYVLASGNDPLCALPAGPGLLSIINSAIPFLAGGLLSPKSPGQPTARPLPFAPLHESGDGIGDAYGKQTGLQAYLSKNTVAATPLEYMTDEWDSQHVSHMFDTAVHAPASVAQPLHALSAASTPGCATQTSITYVSNGNAYNQHASSSRGMYATEDELNACLYAPHASSHEACHQRTPVGAYSTAPMRSNNTRFHALTPERIAFGGIAAERQVSSAPGDATMPALKEGWQKREKQKGVVRTTRAAARAYSTSQYRKQGIPDISGALIRDEVDREALDMMKRQPVVSKARQTEDQRRCAMRYAPKLGKAGILRDQETGSIIFEACKAHESRRLFVDRGSRDRHVQEHHGLLNLIECPKCGKKVKRNIGRHMEGCRI</sequence>
<keyword evidence="2" id="KW-1185">Reference proteome</keyword>
<accession>A0ACB8QEU0</accession>
<reference evidence="1" key="1">
    <citation type="submission" date="2021-02" db="EMBL/GenBank/DDBJ databases">
        <authorList>
            <consortium name="DOE Joint Genome Institute"/>
            <person name="Ahrendt S."/>
            <person name="Looney B.P."/>
            <person name="Miyauchi S."/>
            <person name="Morin E."/>
            <person name="Drula E."/>
            <person name="Courty P.E."/>
            <person name="Chicoki N."/>
            <person name="Fauchery L."/>
            <person name="Kohler A."/>
            <person name="Kuo A."/>
            <person name="Labutti K."/>
            <person name="Pangilinan J."/>
            <person name="Lipzen A."/>
            <person name="Riley R."/>
            <person name="Andreopoulos W."/>
            <person name="He G."/>
            <person name="Johnson J."/>
            <person name="Barry K.W."/>
            <person name="Grigoriev I.V."/>
            <person name="Nagy L."/>
            <person name="Hibbett D."/>
            <person name="Henrissat B."/>
            <person name="Matheny P.B."/>
            <person name="Labbe J."/>
            <person name="Martin F."/>
        </authorList>
    </citation>
    <scope>NUCLEOTIDE SEQUENCE</scope>
    <source>
        <strain evidence="1">EC-137</strain>
    </source>
</reference>
<proteinExistence type="predicted"/>
<name>A0ACB8QEU0_9AGAM</name>
<comment type="caution">
    <text evidence="1">The sequence shown here is derived from an EMBL/GenBank/DDBJ whole genome shotgun (WGS) entry which is preliminary data.</text>
</comment>
<evidence type="ECO:0000313" key="1">
    <source>
        <dbReference type="EMBL" id="KAI0030167.1"/>
    </source>
</evidence>
<protein>
    <submittedName>
        <fullName evidence="1">Uncharacterized protein</fullName>
    </submittedName>
</protein>
<reference evidence="1" key="2">
    <citation type="journal article" date="2022" name="New Phytol.">
        <title>Evolutionary transition to the ectomycorrhizal habit in the genomes of a hyperdiverse lineage of mushroom-forming fungi.</title>
        <authorList>
            <person name="Looney B."/>
            <person name="Miyauchi S."/>
            <person name="Morin E."/>
            <person name="Drula E."/>
            <person name="Courty P.E."/>
            <person name="Kohler A."/>
            <person name="Kuo A."/>
            <person name="LaButti K."/>
            <person name="Pangilinan J."/>
            <person name="Lipzen A."/>
            <person name="Riley R."/>
            <person name="Andreopoulos W."/>
            <person name="He G."/>
            <person name="Johnson J."/>
            <person name="Nolan M."/>
            <person name="Tritt A."/>
            <person name="Barry K.W."/>
            <person name="Grigoriev I.V."/>
            <person name="Nagy L.G."/>
            <person name="Hibbett D."/>
            <person name="Henrissat B."/>
            <person name="Matheny P.B."/>
            <person name="Labbe J."/>
            <person name="Martin F.M."/>
        </authorList>
    </citation>
    <scope>NUCLEOTIDE SEQUENCE</scope>
    <source>
        <strain evidence="1">EC-137</strain>
    </source>
</reference>